<evidence type="ECO:0000256" key="5">
    <source>
        <dbReference type="ARBA" id="ARBA00014308"/>
    </source>
</evidence>
<evidence type="ECO:0000256" key="11">
    <source>
        <dbReference type="ARBA" id="ARBA00048033"/>
    </source>
</evidence>
<dbReference type="GO" id="GO:0005634">
    <property type="term" value="C:nucleus"/>
    <property type="evidence" value="ECO:0007669"/>
    <property type="project" value="UniProtKB-SubCell"/>
</dbReference>
<dbReference type="InterPro" id="IPR036322">
    <property type="entry name" value="WD40_repeat_dom_sf"/>
</dbReference>
<keyword evidence="14" id="KW-0853">WD repeat</keyword>
<keyword evidence="10" id="KW-0627">Porphyrin biosynthesis</keyword>
<dbReference type="CDD" id="cd00717">
    <property type="entry name" value="URO-D"/>
    <property type="match status" value="1"/>
</dbReference>
<evidence type="ECO:0000256" key="13">
    <source>
        <dbReference type="ARBA" id="ARBA00058098"/>
    </source>
</evidence>
<evidence type="ECO:0000313" key="17">
    <source>
        <dbReference type="EMBL" id="RLL94392.1"/>
    </source>
</evidence>
<evidence type="ECO:0000256" key="6">
    <source>
        <dbReference type="ARBA" id="ARBA00022490"/>
    </source>
</evidence>
<dbReference type="FunFam" id="3.20.20.210:FF:000004">
    <property type="entry name" value="Uroporphyrinogen decarboxylase"/>
    <property type="match status" value="1"/>
</dbReference>
<evidence type="ECO:0000256" key="3">
    <source>
        <dbReference type="ARBA" id="ARBA00009935"/>
    </source>
</evidence>
<comment type="catalytic activity">
    <reaction evidence="11">
        <text>uroporphyrinogen III + 4 H(+) = coproporphyrinogen III + 4 CO2</text>
        <dbReference type="Rhea" id="RHEA:19865"/>
        <dbReference type="ChEBI" id="CHEBI:15378"/>
        <dbReference type="ChEBI" id="CHEBI:16526"/>
        <dbReference type="ChEBI" id="CHEBI:57308"/>
        <dbReference type="ChEBI" id="CHEBI:57309"/>
        <dbReference type="EC" id="4.1.1.37"/>
    </reaction>
</comment>
<keyword evidence="18" id="KW-1185">Reference proteome</keyword>
<evidence type="ECO:0000256" key="14">
    <source>
        <dbReference type="HAMAP-Rule" id="MF_03056"/>
    </source>
</evidence>
<dbReference type="InterPro" id="IPR015943">
    <property type="entry name" value="WD40/YVTN_repeat-like_dom_sf"/>
</dbReference>
<sequence length="925" mass="101722">MVVNYQHPIQCIRYVERQTAGFHNLFVASAGPKLYTYAAETGKQLAIWPEAANAADSTVVGVAPSSEGDEPSAKKRKVSPAPEQTARGGQSETSAAWSTIPILAVSSDGNYVVAVTGEDKCLRVFEIEESGSLKQLSERHMPKRPSAVALVDDDRTILCGDKFGDVYSLPLIDTGKSSIAPKVHGKIKPNQPAATTLTVHSKRNLASLEQQLRHYGQKEKSAEEKPTSAFELHLILGHVSMLTALVYVSIPLDTASGRKRSYILTADRDEHIRVSRGPPQAHIIENYCLGHTSFVSSLCIPEWAPEYLISGGGDDYLLVWRWNEGRLAHKVPLVEDGTDSEVIVRGIWALSLTKPANSQENANVILVALDGSSKLLCFTLESDGSLKAQNSIQASGNVLDLTVPAEGSSIVVSVDAVREAGSTQEWRTTPPSPSTLVEAFRLKPASEGLDWEPTSDAITAQINSEGTSEISADLEEKQKKELNDSLYSLGNLRKKNFDRSIAGWLPAGPAAARGPKLLNNVTPPQTIFSFTKLPLIFKMQEKFEPLKNDLLLRAARGERVPRPPIWVMRQAIDALAGRYLPEYHEAKGNRDFFECCRTPEIASTLTIQPVDRYDGLIDAAIIFSDILVIPQAMGMQVEMVDKKGPHFPEPLKSPDDGQYEKVMQKEVNVKEELDYVYKAITLTRHKLKGRVPLIGFCGAPWTLLCYMVEGGGTKLFVQSKTWIYKYPKESQALLQKIAEICVEYLALQVASGAQLVQVFDSWAGEMSPATFKTFSLPYLRYISANLPKRLDEMGLERVPMTVFAKGAWYALEDLCESGYNVVGLDWLHDPAEAMQIAKGRVTIQGNADPGVLYGSREAITEAVEVMVKGFQGGKQGWIANLGHGKFPTRVRTPSIQPLMAAGITPFVQPDDLKFFFEEIHRLTAA</sequence>
<comment type="caution">
    <text evidence="17">The sequence shown here is derived from an EMBL/GenBank/DDBJ whole genome shotgun (WGS) entry which is preliminary data.</text>
</comment>
<dbReference type="InterPro" id="IPR001680">
    <property type="entry name" value="WD40_rpt"/>
</dbReference>
<dbReference type="Gene3D" id="2.130.10.10">
    <property type="entry name" value="YVTN repeat-like/Quinoprotein amine dehydrogenase"/>
    <property type="match status" value="2"/>
</dbReference>
<dbReference type="EC" id="4.1.1.37" evidence="4"/>
<evidence type="ECO:0000259" key="16">
    <source>
        <dbReference type="PROSITE" id="PS00907"/>
    </source>
</evidence>
<feature type="region of interest" description="Disordered" evidence="15">
    <location>
        <begin position="60"/>
        <end position="93"/>
    </location>
</feature>
<dbReference type="UniPathway" id="UPA00989"/>
<dbReference type="GO" id="GO:0005829">
    <property type="term" value="C:cytosol"/>
    <property type="evidence" value="ECO:0007669"/>
    <property type="project" value="TreeGrafter"/>
</dbReference>
<feature type="domain" description="Uroporphyrinogen decarboxylase (URO-D)" evidence="16">
    <location>
        <begin position="694"/>
        <end position="710"/>
    </location>
</feature>
<evidence type="ECO:0000256" key="4">
    <source>
        <dbReference type="ARBA" id="ARBA00012288"/>
    </source>
</evidence>
<dbReference type="InterPro" id="IPR000257">
    <property type="entry name" value="Uroporphyrinogen_deCOase"/>
</dbReference>
<dbReference type="Gene3D" id="3.20.20.210">
    <property type="match status" value="1"/>
</dbReference>
<evidence type="ECO:0000256" key="9">
    <source>
        <dbReference type="ARBA" id="ARBA00023239"/>
    </source>
</evidence>
<reference evidence="17 18" key="1">
    <citation type="submission" date="2018-08" db="EMBL/GenBank/DDBJ databases">
        <title>Draft genome sequences of two Aspergillus turcosus clinical strains isolated from bronchoalveolar lavage fluid: one azole-susceptible and the other azole-resistant.</title>
        <authorList>
            <person name="Parent-Michaud M."/>
            <person name="Dufresne P.J."/>
            <person name="Fournier E."/>
            <person name="Martineau C."/>
            <person name="Moreira S."/>
            <person name="Perkins V."/>
            <person name="De Repentigny L."/>
            <person name="Dufresne S.F."/>
        </authorList>
    </citation>
    <scope>NUCLEOTIDE SEQUENCE [LARGE SCALE GENOMIC DNA]</scope>
    <source>
        <strain evidence="17">HMR AF 1038</strain>
    </source>
</reference>
<dbReference type="GO" id="GO:0004853">
    <property type="term" value="F:uroporphyrinogen decarboxylase activity"/>
    <property type="evidence" value="ECO:0007669"/>
    <property type="project" value="UniProtKB-EC"/>
</dbReference>
<dbReference type="PANTHER" id="PTHR21091">
    <property type="entry name" value="METHYLTETRAHYDROFOLATE:HOMOCYSTEINE METHYLTRANSFERASE RELATED"/>
    <property type="match status" value="1"/>
</dbReference>
<dbReference type="PANTHER" id="PTHR21091:SF169">
    <property type="entry name" value="UROPORPHYRINOGEN DECARBOXYLASE"/>
    <property type="match status" value="1"/>
</dbReference>
<dbReference type="GO" id="GO:0006782">
    <property type="term" value="P:protoporphyrinogen IX biosynthetic process"/>
    <property type="evidence" value="ECO:0007669"/>
    <property type="project" value="UniProtKB-UniPathway"/>
</dbReference>
<evidence type="ECO:0000256" key="2">
    <source>
        <dbReference type="ARBA" id="ARBA00004804"/>
    </source>
</evidence>
<keyword evidence="14" id="KW-0677">Repeat</keyword>
<name>A0A421CWZ6_9EURO</name>
<dbReference type="EMBL" id="NIDN02000208">
    <property type="protein sequence ID" value="RLL94392.1"/>
    <property type="molecule type" value="Genomic_DNA"/>
</dbReference>
<dbReference type="PROSITE" id="PS00907">
    <property type="entry name" value="UROD_2"/>
    <property type="match status" value="1"/>
</dbReference>
<keyword evidence="14" id="KW-0539">Nucleus</keyword>
<keyword evidence="6" id="KW-0963">Cytoplasm</keyword>
<accession>A0A421CWZ6</accession>
<gene>
    <name evidence="17" type="ORF">CFD26_101694</name>
</gene>
<dbReference type="SMART" id="SM00320">
    <property type="entry name" value="WD40"/>
    <property type="match status" value="2"/>
</dbReference>
<dbReference type="Proteomes" id="UP000215289">
    <property type="component" value="Unassembled WGS sequence"/>
</dbReference>
<evidence type="ECO:0000256" key="12">
    <source>
        <dbReference type="ARBA" id="ARBA00052550"/>
    </source>
</evidence>
<evidence type="ECO:0000256" key="10">
    <source>
        <dbReference type="ARBA" id="ARBA00023244"/>
    </source>
</evidence>
<evidence type="ECO:0000256" key="7">
    <source>
        <dbReference type="ARBA" id="ARBA00022793"/>
    </source>
</evidence>
<protein>
    <recommendedName>
        <fullName evidence="5">Uroporphyrinogen decarboxylase</fullName>
        <ecNumber evidence="4">4.1.1.37</ecNumber>
    </recommendedName>
</protein>
<organism evidence="17 18">
    <name type="scientific">Aspergillus turcosus</name>
    <dbReference type="NCBI Taxonomy" id="1245748"/>
    <lineage>
        <taxon>Eukaryota</taxon>
        <taxon>Fungi</taxon>
        <taxon>Dikarya</taxon>
        <taxon>Ascomycota</taxon>
        <taxon>Pezizomycotina</taxon>
        <taxon>Eurotiomycetes</taxon>
        <taxon>Eurotiomycetidae</taxon>
        <taxon>Eurotiales</taxon>
        <taxon>Aspergillaceae</taxon>
        <taxon>Aspergillus</taxon>
        <taxon>Aspergillus subgen. Fumigati</taxon>
    </lineage>
</organism>
<dbReference type="InterPro" id="IPR028884">
    <property type="entry name" value="Trm82"/>
</dbReference>
<comment type="function">
    <text evidence="13">Catalyzes the sequential decarboxylation of four acetate groups of uroporphyrinogen-III (octacarboxyporphyrin) to yield coproporphyrinogen-III (tetracarboxyporphyrin) with the formation of intermediate hepta-, hexa- and penta-carboxylate porphyrinogens in the heme biosynthesis pathway. Acts on a number of porphyrinogens, but only coproporphyrinogen III can ultimately be converted to heme.</text>
</comment>
<dbReference type="InterPro" id="IPR038071">
    <property type="entry name" value="UROD/MetE-like_sf"/>
</dbReference>
<comment type="subcellular location">
    <subcellularLocation>
        <location evidence="1">Cytoplasm</location>
    </subcellularLocation>
    <subcellularLocation>
        <location evidence="14">Nucleus</location>
    </subcellularLocation>
</comment>
<evidence type="ECO:0000256" key="8">
    <source>
        <dbReference type="ARBA" id="ARBA00023133"/>
    </source>
</evidence>
<keyword evidence="8" id="KW-0350">Heme biosynthesis</keyword>
<keyword evidence="14" id="KW-0819">tRNA processing</keyword>
<keyword evidence="7" id="KW-0210">Decarboxylase</keyword>
<dbReference type="SUPFAM" id="SSF51726">
    <property type="entry name" value="UROD/MetE-like"/>
    <property type="match status" value="1"/>
</dbReference>
<comment type="similarity">
    <text evidence="3">Belongs to the uroporphyrinogen decarboxylase family.</text>
</comment>
<keyword evidence="9" id="KW-0456">Lyase</keyword>
<dbReference type="InterPro" id="IPR006361">
    <property type="entry name" value="Uroporphyrinogen_deCO2ase_HemE"/>
</dbReference>
<dbReference type="AlphaFoldDB" id="A0A421CWZ6"/>
<evidence type="ECO:0000256" key="1">
    <source>
        <dbReference type="ARBA" id="ARBA00004496"/>
    </source>
</evidence>
<dbReference type="Pfam" id="PF01208">
    <property type="entry name" value="URO-D"/>
    <property type="match status" value="1"/>
</dbReference>
<dbReference type="UniPathway" id="UPA00251">
    <property type="reaction ID" value="UER00321"/>
</dbReference>
<comment type="pathway">
    <text evidence="2">Porphyrin-containing compound metabolism; protoporphyrin-IX biosynthesis; coproporphyrinogen-III from 5-aminolevulinate: step 4/4.</text>
</comment>
<dbReference type="STRING" id="1245748.A0A421CWZ6"/>
<comment type="catalytic activity">
    <reaction evidence="12">
        <text>uroporphyrinogen I + 4 H(+) = coproporphyrinogen I + 4 CO2</text>
        <dbReference type="Rhea" id="RHEA:31239"/>
        <dbReference type="ChEBI" id="CHEBI:15378"/>
        <dbReference type="ChEBI" id="CHEBI:16526"/>
        <dbReference type="ChEBI" id="CHEBI:62626"/>
        <dbReference type="ChEBI" id="CHEBI:62631"/>
    </reaction>
</comment>
<proteinExistence type="inferred from homology"/>
<dbReference type="OrthoDB" id="339900at2759"/>
<dbReference type="SUPFAM" id="SSF50978">
    <property type="entry name" value="WD40 repeat-like"/>
    <property type="match status" value="1"/>
</dbReference>
<evidence type="ECO:0000256" key="15">
    <source>
        <dbReference type="SAM" id="MobiDB-lite"/>
    </source>
</evidence>
<comment type="pathway">
    <text evidence="14">tRNA modification; N(7)-methylguanine-tRNA biosynthesis.</text>
</comment>
<dbReference type="NCBIfam" id="TIGR01464">
    <property type="entry name" value="hemE"/>
    <property type="match status" value="1"/>
</dbReference>
<comment type="function">
    <text evidence="14">Required for the formation of N(7)-methylguanine at position 46 (m7G46) in tRNA. In the complex, it is required to stabilize and induce conformational changes of the catalytic subunit.</text>
</comment>
<comment type="similarity">
    <text evidence="14">Belongs to the WD repeat TRM82 family.</text>
</comment>
<dbReference type="GO" id="GO:0106004">
    <property type="term" value="P:tRNA (guanine-N7)-methylation"/>
    <property type="evidence" value="ECO:0007669"/>
    <property type="project" value="UniProtKB-UniRule"/>
</dbReference>
<evidence type="ECO:0000313" key="18">
    <source>
        <dbReference type="Proteomes" id="UP000215289"/>
    </source>
</evidence>
<dbReference type="HAMAP" id="MF_03056">
    <property type="entry name" value="TRM82"/>
    <property type="match status" value="1"/>
</dbReference>